<dbReference type="GO" id="GO:0016887">
    <property type="term" value="F:ATP hydrolysis activity"/>
    <property type="evidence" value="ECO:0007669"/>
    <property type="project" value="InterPro"/>
</dbReference>
<comment type="caution">
    <text evidence="4">The sequence shown here is derived from an EMBL/GenBank/DDBJ whole genome shotgun (WGS) entry which is preliminary data.</text>
</comment>
<dbReference type="Pfam" id="PF00005">
    <property type="entry name" value="ABC_tran"/>
    <property type="match status" value="1"/>
</dbReference>
<proteinExistence type="predicted"/>
<dbReference type="AlphaFoldDB" id="A0A851GD65"/>
<dbReference type="SMART" id="SM00382">
    <property type="entry name" value="AAA"/>
    <property type="match status" value="1"/>
</dbReference>
<organism evidence="4 5">
    <name type="scientific">Oceaniferula marina</name>
    <dbReference type="NCBI Taxonomy" id="2748318"/>
    <lineage>
        <taxon>Bacteria</taxon>
        <taxon>Pseudomonadati</taxon>
        <taxon>Verrucomicrobiota</taxon>
        <taxon>Verrucomicrobiia</taxon>
        <taxon>Verrucomicrobiales</taxon>
        <taxon>Verrucomicrobiaceae</taxon>
        <taxon>Oceaniferula</taxon>
    </lineage>
</organism>
<dbReference type="RefSeq" id="WP_178931385.1">
    <property type="nucleotide sequence ID" value="NZ_JACBAZ010000001.1"/>
</dbReference>
<accession>A0A851GD65</accession>
<keyword evidence="1" id="KW-0547">Nucleotide-binding</keyword>
<reference evidence="4 5" key="1">
    <citation type="submission" date="2020-07" db="EMBL/GenBank/DDBJ databases">
        <title>Roseicoccus Jingziensis gen. nov., sp. nov., isolated from coastal seawater.</title>
        <authorList>
            <person name="Feng X."/>
        </authorList>
    </citation>
    <scope>NUCLEOTIDE SEQUENCE [LARGE SCALE GENOMIC DNA]</scope>
    <source>
        <strain evidence="4 5">N1E253</strain>
    </source>
</reference>
<feature type="domain" description="AAA+ ATPase" evidence="3">
    <location>
        <begin position="49"/>
        <end position="220"/>
    </location>
</feature>
<evidence type="ECO:0000256" key="1">
    <source>
        <dbReference type="ARBA" id="ARBA00022741"/>
    </source>
</evidence>
<dbReference type="EMBL" id="JACBAZ010000001">
    <property type="protein sequence ID" value="NWK54882.1"/>
    <property type="molecule type" value="Genomic_DNA"/>
</dbReference>
<name>A0A851GD65_9BACT</name>
<protein>
    <submittedName>
        <fullName evidence="4">ATP-binding cassette domain-containing protein</fullName>
    </submittedName>
</protein>
<dbReference type="InterPro" id="IPR027417">
    <property type="entry name" value="P-loop_NTPase"/>
</dbReference>
<dbReference type="GO" id="GO:0005524">
    <property type="term" value="F:ATP binding"/>
    <property type="evidence" value="ECO:0007669"/>
    <property type="project" value="UniProtKB-KW"/>
</dbReference>
<keyword evidence="2 4" id="KW-0067">ATP-binding</keyword>
<keyword evidence="5" id="KW-1185">Reference proteome</keyword>
<dbReference type="Proteomes" id="UP000557872">
    <property type="component" value="Unassembled WGS sequence"/>
</dbReference>
<evidence type="ECO:0000313" key="4">
    <source>
        <dbReference type="EMBL" id="NWK54882.1"/>
    </source>
</evidence>
<dbReference type="SUPFAM" id="SSF52540">
    <property type="entry name" value="P-loop containing nucleoside triphosphate hydrolases"/>
    <property type="match status" value="1"/>
</dbReference>
<evidence type="ECO:0000259" key="3">
    <source>
        <dbReference type="SMART" id="SM00382"/>
    </source>
</evidence>
<dbReference type="PANTHER" id="PTHR43158:SF2">
    <property type="entry name" value="SKFA PEPTIDE EXPORT ATP-BINDING PROTEIN SKFE"/>
    <property type="match status" value="1"/>
</dbReference>
<gene>
    <name evidence="4" type="ORF">HW115_04630</name>
</gene>
<dbReference type="Gene3D" id="3.40.50.300">
    <property type="entry name" value="P-loop containing nucleotide triphosphate hydrolases"/>
    <property type="match status" value="1"/>
</dbReference>
<dbReference type="InterPro" id="IPR003439">
    <property type="entry name" value="ABC_transporter-like_ATP-bd"/>
</dbReference>
<evidence type="ECO:0000313" key="5">
    <source>
        <dbReference type="Proteomes" id="UP000557872"/>
    </source>
</evidence>
<sequence length="234" mass="26026">MKMHSLCSSPMDVESTQTSKQPVIEMPLGLKIGYKEVLAEVDKGITLRAGTHYLLARNGRGKTTLLRTLAKVLRPLGGKFSCDGRCQLLGEDLVFDRELPPKLVLRSLLPKASYQEALDLADRLELDVKKPYGKLSTGNKRKVALLVAEFSVVPGQAEILLLDEPFTGLDAFAREIFQELWADRRDGVLRLVSAHPDFDSMVMKSSVLITEGRIVHLMGDEAPKQWGELKKQLS</sequence>
<evidence type="ECO:0000256" key="2">
    <source>
        <dbReference type="ARBA" id="ARBA00022840"/>
    </source>
</evidence>
<dbReference type="InterPro" id="IPR003593">
    <property type="entry name" value="AAA+_ATPase"/>
</dbReference>
<dbReference type="PANTHER" id="PTHR43158">
    <property type="entry name" value="SKFA PEPTIDE EXPORT ATP-BINDING PROTEIN SKFE"/>
    <property type="match status" value="1"/>
</dbReference>